<dbReference type="InterPro" id="IPR052717">
    <property type="entry name" value="Vacuolar_transposase_reg"/>
</dbReference>
<dbReference type="GO" id="GO:0006357">
    <property type="term" value="P:regulation of transcription by RNA polymerase II"/>
    <property type="evidence" value="ECO:0007669"/>
    <property type="project" value="TreeGrafter"/>
</dbReference>
<sequence length="224" mass="24911">MSHLELSTLEWTVVEQLKDTLKPFKIATQALSTDAYPTVSAVLPLQHVKLSQLNTPDATQRAAIKEVKAKMIDNFKARYSQNNPEWMLLNKAALLDPRFSRLVHLSSGQKHLVIESLSQELREAEIDGDCAQEMEDVAPPALCAMGSLFGDIYNSINSGSRTNNGIQELKNYMTEPSLPADSNTLHWWRDTGCKTIPASVNIDAQIPVCASHVCALRTCVLHRR</sequence>
<dbReference type="SUPFAM" id="SSF53098">
    <property type="entry name" value="Ribonuclease H-like"/>
    <property type="match status" value="1"/>
</dbReference>
<dbReference type="AlphaFoldDB" id="A0AAV6FYL5"/>
<protein>
    <recommendedName>
        <fullName evidence="3">HAT C-terminal dimerisation domain-containing protein</fullName>
    </recommendedName>
</protein>
<proteinExistence type="predicted"/>
<name>A0AAV6FYL5_9TELE</name>
<evidence type="ECO:0008006" key="3">
    <source>
        <dbReference type="Google" id="ProtNLM"/>
    </source>
</evidence>
<dbReference type="Proteomes" id="UP000823561">
    <property type="component" value="Chromosome 17"/>
</dbReference>
<accession>A0AAV6FYL5</accession>
<dbReference type="EMBL" id="JADWDJ010000017">
    <property type="protein sequence ID" value="KAG5267534.1"/>
    <property type="molecule type" value="Genomic_DNA"/>
</dbReference>
<dbReference type="InterPro" id="IPR012337">
    <property type="entry name" value="RNaseH-like_sf"/>
</dbReference>
<dbReference type="GO" id="GO:0005634">
    <property type="term" value="C:nucleus"/>
    <property type="evidence" value="ECO:0007669"/>
    <property type="project" value="TreeGrafter"/>
</dbReference>
<dbReference type="PANTHER" id="PTHR46169">
    <property type="entry name" value="DNA REPLICATION-RELATED ELEMENT FACTOR, ISOFORM A"/>
    <property type="match status" value="1"/>
</dbReference>
<gene>
    <name evidence="1" type="ORF">AALO_G00222820</name>
</gene>
<evidence type="ECO:0000313" key="2">
    <source>
        <dbReference type="Proteomes" id="UP000823561"/>
    </source>
</evidence>
<organism evidence="1 2">
    <name type="scientific">Alosa alosa</name>
    <name type="common">allis shad</name>
    <dbReference type="NCBI Taxonomy" id="278164"/>
    <lineage>
        <taxon>Eukaryota</taxon>
        <taxon>Metazoa</taxon>
        <taxon>Chordata</taxon>
        <taxon>Craniata</taxon>
        <taxon>Vertebrata</taxon>
        <taxon>Euteleostomi</taxon>
        <taxon>Actinopterygii</taxon>
        <taxon>Neopterygii</taxon>
        <taxon>Teleostei</taxon>
        <taxon>Clupei</taxon>
        <taxon>Clupeiformes</taxon>
        <taxon>Clupeoidei</taxon>
        <taxon>Clupeidae</taxon>
        <taxon>Alosa</taxon>
    </lineage>
</organism>
<keyword evidence="2" id="KW-1185">Reference proteome</keyword>
<evidence type="ECO:0000313" key="1">
    <source>
        <dbReference type="EMBL" id="KAG5267534.1"/>
    </source>
</evidence>
<dbReference type="PANTHER" id="PTHR46169:SF29">
    <property type="entry name" value="DNA REPLICATION-RELATED ELEMENT FACTOR, ISOFORM A"/>
    <property type="match status" value="1"/>
</dbReference>
<comment type="caution">
    <text evidence="1">The sequence shown here is derived from an EMBL/GenBank/DDBJ whole genome shotgun (WGS) entry which is preliminary data.</text>
</comment>
<reference evidence="1 2" key="1">
    <citation type="submission" date="2020-10" db="EMBL/GenBank/DDBJ databases">
        <title>Chromosome-scale genome assembly of the Allis shad, Alosa alosa.</title>
        <authorList>
            <person name="Margot Z."/>
            <person name="Christophe K."/>
            <person name="Cabau C."/>
            <person name="Louis A."/>
            <person name="Berthelot C."/>
            <person name="Parey E."/>
            <person name="Roest Crollius H."/>
            <person name="Montfort J."/>
            <person name="Robinson-Rechavi M."/>
            <person name="Bucao C."/>
            <person name="Bouchez O."/>
            <person name="Gislard M."/>
            <person name="Lluch J."/>
            <person name="Milhes M."/>
            <person name="Lampietro C."/>
            <person name="Lopez Roques C."/>
            <person name="Donnadieu C."/>
            <person name="Braasch I."/>
            <person name="Desvignes T."/>
            <person name="Postlethwait J."/>
            <person name="Bobe J."/>
            <person name="Guiguen Y."/>
        </authorList>
    </citation>
    <scope>NUCLEOTIDE SEQUENCE [LARGE SCALE GENOMIC DNA]</scope>
    <source>
        <strain evidence="1">M-15738</strain>
        <tissue evidence="1">Blood</tissue>
    </source>
</reference>